<comment type="similarity">
    <text evidence="2 8">Belongs to the SAICAR synthetase family.</text>
</comment>
<dbReference type="HAMAP" id="MF_00137">
    <property type="entry name" value="SAICAR_synth"/>
    <property type="match status" value="1"/>
</dbReference>
<evidence type="ECO:0000259" key="9">
    <source>
        <dbReference type="Pfam" id="PF01259"/>
    </source>
</evidence>
<dbReference type="Gene3D" id="3.30.200.20">
    <property type="entry name" value="Phosphorylase Kinase, domain 1"/>
    <property type="match status" value="1"/>
</dbReference>
<comment type="caution">
    <text evidence="10">The sequence shown here is derived from an EMBL/GenBank/DDBJ whole genome shotgun (WGS) entry which is preliminary data.</text>
</comment>
<keyword evidence="6 8" id="KW-0067">ATP-binding</keyword>
<evidence type="ECO:0000256" key="1">
    <source>
        <dbReference type="ARBA" id="ARBA00004672"/>
    </source>
</evidence>
<dbReference type="InterPro" id="IPR028923">
    <property type="entry name" value="SAICAR_synt/ADE2_N"/>
</dbReference>
<keyword evidence="4 8" id="KW-0547">Nucleotide-binding</keyword>
<evidence type="ECO:0000256" key="4">
    <source>
        <dbReference type="ARBA" id="ARBA00022741"/>
    </source>
</evidence>
<gene>
    <name evidence="8 10" type="primary">purC</name>
    <name evidence="10" type="ORF">ENU28_00395</name>
</gene>
<dbReference type="EMBL" id="DTBX01000014">
    <property type="protein sequence ID" value="HGQ54905.1"/>
    <property type="molecule type" value="Genomic_DNA"/>
</dbReference>
<dbReference type="InterPro" id="IPR001636">
    <property type="entry name" value="SAICAR_synth"/>
</dbReference>
<dbReference type="GO" id="GO:0006189">
    <property type="term" value="P:'de novo' IMP biosynthetic process"/>
    <property type="evidence" value="ECO:0007669"/>
    <property type="project" value="UniProtKB-UniRule"/>
</dbReference>
<comment type="pathway">
    <text evidence="1 8">Purine metabolism; IMP biosynthesis via de novo pathway; 5-amino-1-(5-phospho-D-ribosyl)imidazole-4-carboxamide from 5-amino-1-(5-phospho-D-ribosyl)imidazole-4-carboxylate: step 1/2.</text>
</comment>
<dbReference type="GO" id="GO:0005524">
    <property type="term" value="F:ATP binding"/>
    <property type="evidence" value="ECO:0007669"/>
    <property type="project" value="UniProtKB-KW"/>
</dbReference>
<evidence type="ECO:0000256" key="6">
    <source>
        <dbReference type="ARBA" id="ARBA00022840"/>
    </source>
</evidence>
<dbReference type="SUPFAM" id="SSF56104">
    <property type="entry name" value="SAICAR synthase-like"/>
    <property type="match status" value="1"/>
</dbReference>
<dbReference type="AlphaFoldDB" id="A0A7V4FEX5"/>
<dbReference type="GO" id="GO:0005737">
    <property type="term" value="C:cytoplasm"/>
    <property type="evidence" value="ECO:0007669"/>
    <property type="project" value="TreeGrafter"/>
</dbReference>
<reference evidence="10" key="1">
    <citation type="journal article" date="2020" name="mSystems">
        <title>Genome- and Community-Level Interaction Insights into Carbon Utilization and Element Cycling Functions of Hydrothermarchaeota in Hydrothermal Sediment.</title>
        <authorList>
            <person name="Zhou Z."/>
            <person name="Liu Y."/>
            <person name="Xu W."/>
            <person name="Pan J."/>
            <person name="Luo Z.H."/>
            <person name="Li M."/>
        </authorList>
    </citation>
    <scope>NUCLEOTIDE SEQUENCE [LARGE SCALE GENOMIC DNA]</scope>
    <source>
        <strain evidence="10">SpSt-655</strain>
    </source>
</reference>
<comment type="catalytic activity">
    <reaction evidence="7 8">
        <text>5-amino-1-(5-phospho-D-ribosyl)imidazole-4-carboxylate + L-aspartate + ATP = (2S)-2-[5-amino-1-(5-phospho-beta-D-ribosyl)imidazole-4-carboxamido]succinate + ADP + phosphate + 2 H(+)</text>
        <dbReference type="Rhea" id="RHEA:22628"/>
        <dbReference type="ChEBI" id="CHEBI:15378"/>
        <dbReference type="ChEBI" id="CHEBI:29991"/>
        <dbReference type="ChEBI" id="CHEBI:30616"/>
        <dbReference type="ChEBI" id="CHEBI:43474"/>
        <dbReference type="ChEBI" id="CHEBI:58443"/>
        <dbReference type="ChEBI" id="CHEBI:77657"/>
        <dbReference type="ChEBI" id="CHEBI:456216"/>
        <dbReference type="EC" id="6.3.2.6"/>
    </reaction>
</comment>
<sequence length="339" mass="39894">MGSVKDLIIIKEPKENQPGIGRFIFSDRYSVFDWGEMPDKIEDKGKAICLVSAYFFEKLEEKGIKTHYLGLWEDGKTKRLKELKEPTNIMEIKLLRVLKPEIKEGNYDYSIYKKEKVNFLIPLEIIYRNSLPEGSSVFKRLKEGSLKLADLGLTAMPKPGEILENPIIDISTKLEKIDRYINFEIAKEIVNLSEKEIKEIKEITLFINKLITEETQRIDLFNEDGKLEFGFDEERNLILADALGTLDECRFTYQQIPVSKELARIYYRKTEWYEELEKAKKIDKINWKTLVKIQPPSLPLEFKKLIKDIYLAYCNELTQRNWFDVPSLKEILEQVKKYL</sequence>
<accession>A0A7V4FEX5</accession>
<evidence type="ECO:0000256" key="2">
    <source>
        <dbReference type="ARBA" id="ARBA00010190"/>
    </source>
</evidence>
<dbReference type="NCBIfam" id="TIGR00081">
    <property type="entry name" value="purC"/>
    <property type="match status" value="1"/>
</dbReference>
<dbReference type="Gene3D" id="3.30.470.20">
    <property type="entry name" value="ATP-grasp fold, B domain"/>
    <property type="match status" value="1"/>
</dbReference>
<dbReference type="EC" id="6.3.2.6" evidence="8"/>
<name>A0A7V4FEX5_UNCW3</name>
<evidence type="ECO:0000313" key="10">
    <source>
        <dbReference type="EMBL" id="HGQ54905.1"/>
    </source>
</evidence>
<dbReference type="UniPathway" id="UPA00074">
    <property type="reaction ID" value="UER00131"/>
</dbReference>
<dbReference type="Pfam" id="PF01259">
    <property type="entry name" value="SAICAR_synt"/>
    <property type="match status" value="1"/>
</dbReference>
<evidence type="ECO:0000256" key="7">
    <source>
        <dbReference type="ARBA" id="ARBA00048475"/>
    </source>
</evidence>
<dbReference type="GO" id="GO:0004639">
    <property type="term" value="F:phosphoribosylaminoimidazolesuccinocarboxamide synthase activity"/>
    <property type="evidence" value="ECO:0007669"/>
    <property type="project" value="UniProtKB-UniRule"/>
</dbReference>
<dbReference type="PANTHER" id="PTHR43700:SF1">
    <property type="entry name" value="PHOSPHORIBOSYLAMINOIMIDAZOLE-SUCCINOCARBOXAMIDE SYNTHASE"/>
    <property type="match status" value="1"/>
</dbReference>
<organism evidence="10">
    <name type="scientific">candidate division WOR-3 bacterium</name>
    <dbReference type="NCBI Taxonomy" id="2052148"/>
    <lineage>
        <taxon>Bacteria</taxon>
        <taxon>Bacteria division WOR-3</taxon>
    </lineage>
</organism>
<proteinExistence type="inferred from homology"/>
<dbReference type="PANTHER" id="PTHR43700">
    <property type="entry name" value="PHOSPHORIBOSYLAMINOIMIDAZOLE-SUCCINOCARBOXAMIDE SYNTHASE"/>
    <property type="match status" value="1"/>
</dbReference>
<evidence type="ECO:0000256" key="8">
    <source>
        <dbReference type="HAMAP-Rule" id="MF_00137"/>
    </source>
</evidence>
<keyword evidence="3 8" id="KW-0436">Ligase</keyword>
<feature type="domain" description="SAICAR synthetase/ADE2 N-terminal" evidence="9">
    <location>
        <begin position="22"/>
        <end position="262"/>
    </location>
</feature>
<evidence type="ECO:0000256" key="3">
    <source>
        <dbReference type="ARBA" id="ARBA00022598"/>
    </source>
</evidence>
<evidence type="ECO:0000256" key="5">
    <source>
        <dbReference type="ARBA" id="ARBA00022755"/>
    </source>
</evidence>
<protein>
    <recommendedName>
        <fullName evidence="8">Phosphoribosylaminoimidazole-succinocarboxamide synthase</fullName>
        <ecNumber evidence="8">6.3.2.6</ecNumber>
    </recommendedName>
    <alternativeName>
        <fullName evidence="8">SAICAR synthetase</fullName>
    </alternativeName>
</protein>
<keyword evidence="5 8" id="KW-0658">Purine biosynthesis</keyword>